<sequence>MSDDVTIDDSNPVEGIIPIIGKPSTSIKRHKFKKTNSISFEGQCSYLKHIPQRVFHKGYVRGYEFAMVKDVFKSVVQSMNYEKENINDICRLWFCLLCSCFLTPTSKK</sequence>
<evidence type="ECO:0000313" key="2">
    <source>
        <dbReference type="Proteomes" id="UP000036987"/>
    </source>
</evidence>
<protein>
    <submittedName>
        <fullName evidence="1">Uncharacterized protein</fullName>
    </submittedName>
</protein>
<proteinExistence type="predicted"/>
<reference evidence="2" key="1">
    <citation type="journal article" date="2016" name="Nature">
        <title>The genome of the seagrass Zostera marina reveals angiosperm adaptation to the sea.</title>
        <authorList>
            <person name="Olsen J.L."/>
            <person name="Rouze P."/>
            <person name="Verhelst B."/>
            <person name="Lin Y.-C."/>
            <person name="Bayer T."/>
            <person name="Collen J."/>
            <person name="Dattolo E."/>
            <person name="De Paoli E."/>
            <person name="Dittami S."/>
            <person name="Maumus F."/>
            <person name="Michel G."/>
            <person name="Kersting A."/>
            <person name="Lauritano C."/>
            <person name="Lohaus R."/>
            <person name="Toepel M."/>
            <person name="Tonon T."/>
            <person name="Vanneste K."/>
            <person name="Amirebrahimi M."/>
            <person name="Brakel J."/>
            <person name="Bostroem C."/>
            <person name="Chovatia M."/>
            <person name="Grimwood J."/>
            <person name="Jenkins J.W."/>
            <person name="Jueterbock A."/>
            <person name="Mraz A."/>
            <person name="Stam W.T."/>
            <person name="Tice H."/>
            <person name="Bornberg-Bauer E."/>
            <person name="Green P.J."/>
            <person name="Pearson G.A."/>
            <person name="Procaccini G."/>
            <person name="Duarte C.M."/>
            <person name="Schmutz J."/>
            <person name="Reusch T.B.H."/>
            <person name="Van de Peer Y."/>
        </authorList>
    </citation>
    <scope>NUCLEOTIDE SEQUENCE [LARGE SCALE GENOMIC DNA]</scope>
    <source>
        <strain evidence="2">cv. Finnish</strain>
    </source>
</reference>
<dbReference type="Proteomes" id="UP000036987">
    <property type="component" value="Unassembled WGS sequence"/>
</dbReference>
<accession>A0A0K9PQG3</accession>
<keyword evidence="2" id="KW-1185">Reference proteome</keyword>
<comment type="caution">
    <text evidence="1">The sequence shown here is derived from an EMBL/GenBank/DDBJ whole genome shotgun (WGS) entry which is preliminary data.</text>
</comment>
<name>A0A0K9PQG3_ZOSMR</name>
<dbReference type="AlphaFoldDB" id="A0A0K9PQG3"/>
<organism evidence="1 2">
    <name type="scientific">Zostera marina</name>
    <name type="common">Eelgrass</name>
    <dbReference type="NCBI Taxonomy" id="29655"/>
    <lineage>
        <taxon>Eukaryota</taxon>
        <taxon>Viridiplantae</taxon>
        <taxon>Streptophyta</taxon>
        <taxon>Embryophyta</taxon>
        <taxon>Tracheophyta</taxon>
        <taxon>Spermatophyta</taxon>
        <taxon>Magnoliopsida</taxon>
        <taxon>Liliopsida</taxon>
        <taxon>Zosteraceae</taxon>
        <taxon>Zostera</taxon>
    </lineage>
</organism>
<evidence type="ECO:0000313" key="1">
    <source>
        <dbReference type="EMBL" id="KMZ70467.1"/>
    </source>
</evidence>
<gene>
    <name evidence="1" type="ORF">ZOSMA_19G00490</name>
</gene>
<dbReference type="EMBL" id="LFYR01000728">
    <property type="protein sequence ID" value="KMZ70467.1"/>
    <property type="molecule type" value="Genomic_DNA"/>
</dbReference>